<reference evidence="1" key="1">
    <citation type="submission" date="2023-07" db="EMBL/GenBank/DDBJ databases">
        <authorList>
            <consortium name="CYATHOMIX"/>
        </authorList>
    </citation>
    <scope>NUCLEOTIDE SEQUENCE</scope>
    <source>
        <strain evidence="1">N/A</strain>
    </source>
</reference>
<evidence type="ECO:0000313" key="2">
    <source>
        <dbReference type="Proteomes" id="UP001176961"/>
    </source>
</evidence>
<dbReference type="Proteomes" id="UP001176961">
    <property type="component" value="Unassembled WGS sequence"/>
</dbReference>
<gene>
    <name evidence="1" type="ORF">CYNAS_LOCUS22677</name>
</gene>
<proteinExistence type="predicted"/>
<dbReference type="AlphaFoldDB" id="A0AA36HIK4"/>
<sequence length="729" mass="82932">MRLPEVIELEQQQEVDEVFGGYNHNLRINTGEYYDMRNLTSSYYPLLSPRARRGTFKQPSKPLGMIVKDKFCYVNGRYIYIGDQRIDMNLDTSSKKTLVSMGAYIVILPDKKYINTADLTDKGDIETEITTTDTVELELARIDGEAITVKFTQDTEPTEDERENGDYWIDTSADPHTLKRFSSTSGMWITVLTTYIKIKATNIGKDFKQYDGVNISGFKDNTQREDLDKIDGSFVVWARDDDYIVIIGMLDHVAEFSRPITVSRKMPDMDFVCESNNRIWGCRYGENNKGEFVNEIYASKLGDFRNWSCFMGTSQDSYIASCGTDGEWTGAISYLGYPLFFKENVVHKIYGQYPANYQIQTTACRGVQKGSSDSLNIVNEILYYKGKHDVLAYDGSLPAEISLAFGDEQYTEAKGCGYNGKYYLNMKDKNGVYHLFVYDTNRQIWCKEDEIQVDSFCVYDDEVYYIDSKSKYIRTINGTGTKDSKPVNWMAETGIIGMILPNKKTISRMLVRMSLAEGSKVNDALAEEIKNSGKNEAKTDKSENTVVANFSEIKSLIIKSKDIVNAYYNKMKPKNDAIYASLSAFDTFKNTIEDRLALQDSYIRYGVLYYEIDDTPVYGVELCHKDTEGNFIPYVRFVNDNVLFFDSTGNKTNSIEYGTFKTDSIEITGAEMRLVKNVNDLLNLPDDVTSGKAILLVDEPYIVLLISNDGRLFTGYKNSSASQITWNEK</sequence>
<dbReference type="EMBL" id="CATQJL010000358">
    <property type="protein sequence ID" value="CAJ0610694.1"/>
    <property type="molecule type" value="Genomic_DNA"/>
</dbReference>
<keyword evidence="2" id="KW-1185">Reference proteome</keyword>
<protein>
    <submittedName>
        <fullName evidence="1">Uncharacterized protein</fullName>
    </submittedName>
</protein>
<evidence type="ECO:0000313" key="1">
    <source>
        <dbReference type="EMBL" id="CAJ0610694.1"/>
    </source>
</evidence>
<accession>A0AA36HIK4</accession>
<comment type="caution">
    <text evidence="1">The sequence shown here is derived from an EMBL/GenBank/DDBJ whole genome shotgun (WGS) entry which is preliminary data.</text>
</comment>
<name>A0AA36HIK4_CYLNA</name>
<organism evidence="1 2">
    <name type="scientific">Cylicocyclus nassatus</name>
    <name type="common">Nematode worm</name>
    <dbReference type="NCBI Taxonomy" id="53992"/>
    <lineage>
        <taxon>Eukaryota</taxon>
        <taxon>Metazoa</taxon>
        <taxon>Ecdysozoa</taxon>
        <taxon>Nematoda</taxon>
        <taxon>Chromadorea</taxon>
        <taxon>Rhabditida</taxon>
        <taxon>Rhabditina</taxon>
        <taxon>Rhabditomorpha</taxon>
        <taxon>Strongyloidea</taxon>
        <taxon>Strongylidae</taxon>
        <taxon>Cylicocyclus</taxon>
    </lineage>
</organism>